<accession>A0ACB7RNR8</accession>
<comment type="caution">
    <text evidence="1">The sequence shown here is derived from an EMBL/GenBank/DDBJ whole genome shotgun (WGS) entry which is preliminary data.</text>
</comment>
<evidence type="ECO:0000313" key="2">
    <source>
        <dbReference type="Proteomes" id="UP000821845"/>
    </source>
</evidence>
<organism evidence="1 2">
    <name type="scientific">Hyalomma asiaticum</name>
    <name type="common">Tick</name>
    <dbReference type="NCBI Taxonomy" id="266040"/>
    <lineage>
        <taxon>Eukaryota</taxon>
        <taxon>Metazoa</taxon>
        <taxon>Ecdysozoa</taxon>
        <taxon>Arthropoda</taxon>
        <taxon>Chelicerata</taxon>
        <taxon>Arachnida</taxon>
        <taxon>Acari</taxon>
        <taxon>Parasitiformes</taxon>
        <taxon>Ixodida</taxon>
        <taxon>Ixodoidea</taxon>
        <taxon>Ixodidae</taxon>
        <taxon>Hyalomminae</taxon>
        <taxon>Hyalomma</taxon>
    </lineage>
</organism>
<gene>
    <name evidence="1" type="ORF">HPB50_020048</name>
</gene>
<reference evidence="1" key="1">
    <citation type="submission" date="2020-05" db="EMBL/GenBank/DDBJ databases">
        <title>Large-scale comparative analyses of tick genomes elucidate their genetic diversity and vector capacities.</title>
        <authorList>
            <person name="Jia N."/>
            <person name="Wang J."/>
            <person name="Shi W."/>
            <person name="Du L."/>
            <person name="Sun Y."/>
            <person name="Zhan W."/>
            <person name="Jiang J."/>
            <person name="Wang Q."/>
            <person name="Zhang B."/>
            <person name="Ji P."/>
            <person name="Sakyi L.B."/>
            <person name="Cui X."/>
            <person name="Yuan T."/>
            <person name="Jiang B."/>
            <person name="Yang W."/>
            <person name="Lam T.T.-Y."/>
            <person name="Chang Q."/>
            <person name="Ding S."/>
            <person name="Wang X."/>
            <person name="Zhu J."/>
            <person name="Ruan X."/>
            <person name="Zhao L."/>
            <person name="Wei J."/>
            <person name="Que T."/>
            <person name="Du C."/>
            <person name="Cheng J."/>
            <person name="Dai P."/>
            <person name="Han X."/>
            <person name="Huang E."/>
            <person name="Gao Y."/>
            <person name="Liu J."/>
            <person name="Shao H."/>
            <person name="Ye R."/>
            <person name="Li L."/>
            <person name="Wei W."/>
            <person name="Wang X."/>
            <person name="Wang C."/>
            <person name="Yang T."/>
            <person name="Huo Q."/>
            <person name="Li W."/>
            <person name="Guo W."/>
            <person name="Chen H."/>
            <person name="Zhou L."/>
            <person name="Ni X."/>
            <person name="Tian J."/>
            <person name="Zhou Y."/>
            <person name="Sheng Y."/>
            <person name="Liu T."/>
            <person name="Pan Y."/>
            <person name="Xia L."/>
            <person name="Li J."/>
            <person name="Zhao F."/>
            <person name="Cao W."/>
        </authorList>
    </citation>
    <scope>NUCLEOTIDE SEQUENCE</scope>
    <source>
        <strain evidence="1">Hyas-2018</strain>
    </source>
</reference>
<evidence type="ECO:0000313" key="1">
    <source>
        <dbReference type="EMBL" id="KAH6924602.1"/>
    </source>
</evidence>
<dbReference type="Proteomes" id="UP000821845">
    <property type="component" value="Chromosome 8"/>
</dbReference>
<name>A0ACB7RNR8_HYAAI</name>
<sequence>MPKRRRETDESSTSETARRRPPSRVHVRGVRSRNTGLSVDYKKPCTRSQSRTCHVSDNIAAWNAFFINIGLKLQENELGGLSLFAVPKNLKRSGRPTMEEKAQAATRLHWLLEKHSCVDEVSVNEDAFRGHESTLCDALSDSVSVTAVQLRLFSLKVLLTDDLISALSNVRNLERIGLVFPTKGEFIANLGSLVKSSPLDVFRAIHANTRLRPADVALVENLFGNEMLCSTSITARVPPSLRGRSRTDVGSSAFTWNRSQSLTTLSVIASRGWPEVDVQAICDAVLVSPVLTKLGMGLLKLKAEYAAPIGNMLGSTNILKHFGLTYIDVEDAYRVRVRKTEIDSLIARYNCLTCGSFHMLETSRVTPWIEALLQANRSVKELHFSLSAFCTLECRAFLSALSRNSTLEMATILSPEDQIPSELCKSIKMTGVRDRVTAELVCDVAYPRRRALSRKDRLRIVHFEELSRVLSDAAECNLITHMRLKVYSFLCPSDENDPTASPLVHLIRKATALANVAITVDRYCCSECWNKITPPLCDAIFDNKGIQALDINLPKKSDMRLLPLAVLLQRNPTLYRFTLKPSGPKAFSDFLRKVSKPKLWDNCNLAFVDLKDSRKDLGKEKHLMQKVADRNFNLAVRAARFVCGIRKNDDAEALKKVTSSLFLVKKVVVVVVTLLRPKKMGTSLKTGCAVLEEVGGDSSGYRSLQHAVDEPALVCRLGGTQEAYIIRARMPKRKREEDAPTTNAAKCGTSALLDMKGVRSRHTGLSVDYEKPCSRSHYRLCHVYSNTSAWNGFFMNVGLQLQENSVGDMTIVPQRQSKNTPYKSTQEEKAQAATLLYWLLTKHTCVKAVVINEDVFQGHEEIVCSALTGSAGISVLSLWLSSSTALLEGGVMSSLHSMKQLSTVRVSVNASVELFAGLAILLRTSSPLEVLRTVHVNANGCPALHYNLEACIKTRPLQGLCRSTDPQLVLGSSNLMLNQSLTALCVTATKHGAEVDVRFICEIVRRSTTITHFTLVLLKLEEKHAAPIKEMLVHTTKLKRFSLTYSDIEEPYTYAIAPRYMDSLTSEQYCLDCRSVHMLETFRVKPWIEALLHGSRSVNELCFSLSAFCAVECRAFLNALSKNSTLNVVTIPNLGQIPSEFCKSLTMSGVLHKVATDIICRVVYPGILPAEHRKPGHPVNVPFTELERTLSGAAACGLVTRVRFNVRSFLCLPGVTDPAASPFVQLIRKAPALVAVNIRVENGCCSRCWNETAPVLCDAVLHNTSIGTLGIKLPRNPTMNLLPLVNLLHRSRGLYKFTLEPPCPKVFAEFLHEVSKPKLWDNYSLGEVDLRCYGPDLTEELLVVQKVADRNNSLAMRAVSFLTGRLSKANAAALEKMAGYPFLAKKVCDSLSVNKQQALDTIARCLRTMADMELFMRLSGVVNRKIVCGKSSDGSTQLTALNEYCLRHIRQYLSISDIADSPL</sequence>
<proteinExistence type="predicted"/>
<keyword evidence="2" id="KW-1185">Reference proteome</keyword>
<dbReference type="EMBL" id="CM023488">
    <property type="protein sequence ID" value="KAH6924602.1"/>
    <property type="molecule type" value="Genomic_DNA"/>
</dbReference>
<protein>
    <submittedName>
        <fullName evidence="1">Uncharacterized protein</fullName>
    </submittedName>
</protein>